<protein>
    <submittedName>
        <fullName evidence="5">Transposon Tn10 TetD protein</fullName>
    </submittedName>
</protein>
<dbReference type="InterPro" id="IPR009057">
    <property type="entry name" value="Homeodomain-like_sf"/>
</dbReference>
<evidence type="ECO:0000259" key="4">
    <source>
        <dbReference type="PROSITE" id="PS01124"/>
    </source>
</evidence>
<name>A0A166RYN2_9CLOT</name>
<dbReference type="SUPFAM" id="SSF55136">
    <property type="entry name" value="Probable bacterial effector-binding domain"/>
    <property type="match status" value="1"/>
</dbReference>
<dbReference type="Proteomes" id="UP000077384">
    <property type="component" value="Unassembled WGS sequence"/>
</dbReference>
<sequence length="294" mass="34164">METIKLLNNTLEYIENNLDMELNIEDISKVACSSRYHFQRMFYALTGVTVSQYIRNRRLTLAAEELASTDKKVIDVALKYGYESPEAFTKAFQRLHGISPSSLKKFNGKIKAFPKISFQISIKGECEMIYRIVEKEAFKVFGIGFMTTKVNDVAYREIPKFISKIFEDGTHDRINEILGNPKGTLLDGFHYDFKEDGTRKYMMGYEIPKTDMSEEFTILEIPKLTWAVFEGHGTTPDNLIIQDIWRRIYSEWFPSSGFEQVEGPCIEKNLWNDKNQGEYKCEVWIPVKRKCINS</sequence>
<comment type="caution">
    <text evidence="5">The sequence shown here is derived from an EMBL/GenBank/DDBJ whole genome shotgun (WGS) entry which is preliminary data.</text>
</comment>
<dbReference type="InterPro" id="IPR011256">
    <property type="entry name" value="Reg_factor_effector_dom_sf"/>
</dbReference>
<dbReference type="InterPro" id="IPR018062">
    <property type="entry name" value="HTH_AraC-typ_CS"/>
</dbReference>
<keyword evidence="8" id="KW-1185">Reference proteome</keyword>
<dbReference type="EMBL" id="LROR01000049">
    <property type="protein sequence ID" value="OBR93986.1"/>
    <property type="molecule type" value="Genomic_DNA"/>
</dbReference>
<dbReference type="InterPro" id="IPR050959">
    <property type="entry name" value="MarA-like"/>
</dbReference>
<dbReference type="Gene3D" id="1.10.10.60">
    <property type="entry name" value="Homeodomain-like"/>
    <property type="match status" value="2"/>
</dbReference>
<evidence type="ECO:0000313" key="7">
    <source>
        <dbReference type="Proteomes" id="UP000077384"/>
    </source>
</evidence>
<keyword evidence="3" id="KW-0804">Transcription</keyword>
<dbReference type="SMART" id="SM00342">
    <property type="entry name" value="HTH_ARAC"/>
    <property type="match status" value="1"/>
</dbReference>
<dbReference type="Pfam" id="PF14526">
    <property type="entry name" value="Cass2"/>
    <property type="match status" value="1"/>
</dbReference>
<evidence type="ECO:0000256" key="1">
    <source>
        <dbReference type="ARBA" id="ARBA00023015"/>
    </source>
</evidence>
<dbReference type="SMART" id="SM00871">
    <property type="entry name" value="AraC_E_bind"/>
    <property type="match status" value="1"/>
</dbReference>
<evidence type="ECO:0000256" key="3">
    <source>
        <dbReference type="ARBA" id="ARBA00023163"/>
    </source>
</evidence>
<dbReference type="PROSITE" id="PS00041">
    <property type="entry name" value="HTH_ARAC_FAMILY_1"/>
    <property type="match status" value="1"/>
</dbReference>
<dbReference type="GO" id="GO:0003700">
    <property type="term" value="F:DNA-binding transcription factor activity"/>
    <property type="evidence" value="ECO:0007669"/>
    <property type="project" value="InterPro"/>
</dbReference>
<proteinExistence type="predicted"/>
<dbReference type="SUPFAM" id="SSF46689">
    <property type="entry name" value="Homeodomain-like"/>
    <property type="match status" value="2"/>
</dbReference>
<dbReference type="PANTHER" id="PTHR47504:SF5">
    <property type="entry name" value="RIGHT ORIGIN-BINDING PROTEIN"/>
    <property type="match status" value="1"/>
</dbReference>
<dbReference type="PANTHER" id="PTHR47504">
    <property type="entry name" value="RIGHT ORIGIN-BINDING PROTEIN"/>
    <property type="match status" value="1"/>
</dbReference>
<dbReference type="PRINTS" id="PR00032">
    <property type="entry name" value="HTHARAC"/>
</dbReference>
<evidence type="ECO:0000313" key="5">
    <source>
        <dbReference type="EMBL" id="OAA91354.1"/>
    </source>
</evidence>
<keyword evidence="2" id="KW-0238">DNA-binding</keyword>
<gene>
    <name evidence="5" type="primary">tetD_1</name>
    <name evidence="6" type="ORF">CLCOS_21220</name>
    <name evidence="5" type="ORF">WX73_01764</name>
</gene>
<reference evidence="5 7" key="1">
    <citation type="journal article" date="2015" name="Biotechnol. Bioeng.">
        <title>Genome sequence and phenotypic characterization of Caulobacter segnis.</title>
        <authorList>
            <person name="Patel S."/>
            <person name="Fletcher B."/>
            <person name="Scott D.C."/>
            <person name="Ely B."/>
        </authorList>
    </citation>
    <scope>NUCLEOTIDE SEQUENCE [LARGE SCALE GENOMIC DNA]</scope>
    <source>
        <strain evidence="5 7">PS02</strain>
    </source>
</reference>
<evidence type="ECO:0000313" key="6">
    <source>
        <dbReference type="EMBL" id="OBR93986.1"/>
    </source>
</evidence>
<dbReference type="AlphaFoldDB" id="A0A166RYN2"/>
<evidence type="ECO:0000313" key="8">
    <source>
        <dbReference type="Proteomes" id="UP000093694"/>
    </source>
</evidence>
<reference evidence="6 8" key="2">
    <citation type="journal article" date="2016" name="Front. Microbiol.">
        <title>Industrial Acetogenic Biocatalysts: A Comparative Metabolic and Genomic Analysis.</title>
        <authorList>
            <person name="Bengelsdorf F."/>
            <person name="Poehlein A."/>
            <person name="Sonja S."/>
            <person name="Erz C."/>
            <person name="Hummel T."/>
            <person name="Hoffmeister S."/>
            <person name="Daniel R."/>
            <person name="Durre P."/>
        </authorList>
    </citation>
    <scope>NUCLEOTIDE SEQUENCE [LARGE SCALE GENOMIC DNA]</scope>
    <source>
        <strain evidence="6 8">PTA-10522</strain>
    </source>
</reference>
<dbReference type="PROSITE" id="PS01124">
    <property type="entry name" value="HTH_ARAC_FAMILY_2"/>
    <property type="match status" value="1"/>
</dbReference>
<keyword evidence="1" id="KW-0805">Transcription regulation</keyword>
<dbReference type="EMBL" id="LITQ01000026">
    <property type="protein sequence ID" value="OAA91354.1"/>
    <property type="molecule type" value="Genomic_DNA"/>
</dbReference>
<accession>A0A166RYN2</accession>
<feature type="domain" description="HTH araC/xylS-type" evidence="4">
    <location>
        <begin position="8"/>
        <end position="106"/>
    </location>
</feature>
<dbReference type="InterPro" id="IPR018060">
    <property type="entry name" value="HTH_AraC"/>
</dbReference>
<dbReference type="Gene3D" id="3.20.80.10">
    <property type="entry name" value="Regulatory factor, effector binding domain"/>
    <property type="match status" value="1"/>
</dbReference>
<evidence type="ECO:0000256" key="2">
    <source>
        <dbReference type="ARBA" id="ARBA00023125"/>
    </source>
</evidence>
<dbReference type="GO" id="GO:0043565">
    <property type="term" value="F:sequence-specific DNA binding"/>
    <property type="evidence" value="ECO:0007669"/>
    <property type="project" value="InterPro"/>
</dbReference>
<organism evidence="5 7">
    <name type="scientific">Clostridium coskatii</name>
    <dbReference type="NCBI Taxonomy" id="1705578"/>
    <lineage>
        <taxon>Bacteria</taxon>
        <taxon>Bacillati</taxon>
        <taxon>Bacillota</taxon>
        <taxon>Clostridia</taxon>
        <taxon>Eubacteriales</taxon>
        <taxon>Clostridiaceae</taxon>
        <taxon>Clostridium</taxon>
    </lineage>
</organism>
<dbReference type="PATRIC" id="fig|1705578.3.peg.2016"/>
<dbReference type="InterPro" id="IPR010499">
    <property type="entry name" value="AraC_E-bd"/>
</dbReference>
<dbReference type="Proteomes" id="UP000093694">
    <property type="component" value="Unassembled WGS sequence"/>
</dbReference>
<dbReference type="Pfam" id="PF12833">
    <property type="entry name" value="HTH_18"/>
    <property type="match status" value="1"/>
</dbReference>
<dbReference type="InterPro" id="IPR029441">
    <property type="entry name" value="Cass2"/>
</dbReference>
<dbReference type="InterPro" id="IPR020449">
    <property type="entry name" value="Tscrpt_reg_AraC-type_HTH"/>
</dbReference>